<feature type="compositionally biased region" description="Basic residues" evidence="1">
    <location>
        <begin position="273"/>
        <end position="285"/>
    </location>
</feature>
<reference evidence="2" key="1">
    <citation type="submission" date="2023-08" db="EMBL/GenBank/DDBJ databases">
        <title>A de novo genome assembly of Solanum verrucosum Schlechtendal, a Mexican diploid species geographically isolated from the other diploid A-genome species in potato relatives.</title>
        <authorList>
            <person name="Hosaka K."/>
        </authorList>
    </citation>
    <scope>NUCLEOTIDE SEQUENCE</scope>
    <source>
        <tissue evidence="2">Young leaves</tissue>
    </source>
</reference>
<feature type="compositionally biased region" description="Polar residues" evidence="1">
    <location>
        <begin position="258"/>
        <end position="270"/>
    </location>
</feature>
<feature type="compositionally biased region" description="Gly residues" evidence="1">
    <location>
        <begin position="173"/>
        <end position="186"/>
    </location>
</feature>
<feature type="compositionally biased region" description="Low complexity" evidence="1">
    <location>
        <begin position="203"/>
        <end position="217"/>
    </location>
</feature>
<sequence length="285" mass="32371">MRVVFANSQYESDGKVTDRVKRSFKISFDFKVKLRIWEFSNTTRIFSLPRSLLKLHRRRRVWLLRFAGLGFIGEFRVSFDIDVYMAAGRHGGYRDNEFRGREAEFEVSRRELGYSKGDYERIRSEDRDFDRDRVHDRSGRDRGRLRQKDVKERDLTNGSFRSMSSRSDSGSSDGDGGGARRSGGLGVRAVDREPIKERDMINGSYRSRSSRSDSGSSDGDGGGMRRSGLSVRAVDREPGELSSESGSDGAIESDQRTKNAANGNQSSDGASRNRLKVWLKKRRIP</sequence>
<accession>A0AAF0UVC3</accession>
<feature type="compositionally biased region" description="Basic and acidic residues" evidence="1">
    <location>
        <begin position="131"/>
        <end position="155"/>
    </location>
</feature>
<gene>
    <name evidence="2" type="ORF">MTR67_046512</name>
</gene>
<feature type="region of interest" description="Disordered" evidence="1">
    <location>
        <begin position="131"/>
        <end position="285"/>
    </location>
</feature>
<dbReference type="AlphaFoldDB" id="A0AAF0UVC3"/>
<organism evidence="2 3">
    <name type="scientific">Solanum verrucosum</name>
    <dbReference type="NCBI Taxonomy" id="315347"/>
    <lineage>
        <taxon>Eukaryota</taxon>
        <taxon>Viridiplantae</taxon>
        <taxon>Streptophyta</taxon>
        <taxon>Embryophyta</taxon>
        <taxon>Tracheophyta</taxon>
        <taxon>Spermatophyta</taxon>
        <taxon>Magnoliopsida</taxon>
        <taxon>eudicotyledons</taxon>
        <taxon>Gunneridae</taxon>
        <taxon>Pentapetalae</taxon>
        <taxon>asterids</taxon>
        <taxon>lamiids</taxon>
        <taxon>Solanales</taxon>
        <taxon>Solanaceae</taxon>
        <taxon>Solanoideae</taxon>
        <taxon>Solaneae</taxon>
        <taxon>Solanum</taxon>
    </lineage>
</organism>
<proteinExistence type="predicted"/>
<keyword evidence="3" id="KW-1185">Reference proteome</keyword>
<feature type="compositionally biased region" description="Basic and acidic residues" evidence="1">
    <location>
        <begin position="189"/>
        <end position="200"/>
    </location>
</feature>
<feature type="compositionally biased region" description="Low complexity" evidence="1">
    <location>
        <begin position="158"/>
        <end position="172"/>
    </location>
</feature>
<protein>
    <submittedName>
        <fullName evidence="2">Uncharacterized protein</fullName>
    </submittedName>
</protein>
<dbReference type="EMBL" id="CP133622">
    <property type="protein sequence ID" value="WMV53127.1"/>
    <property type="molecule type" value="Genomic_DNA"/>
</dbReference>
<dbReference type="Proteomes" id="UP001234989">
    <property type="component" value="Chromosome 11"/>
</dbReference>
<evidence type="ECO:0000256" key="1">
    <source>
        <dbReference type="SAM" id="MobiDB-lite"/>
    </source>
</evidence>
<evidence type="ECO:0000313" key="2">
    <source>
        <dbReference type="EMBL" id="WMV53127.1"/>
    </source>
</evidence>
<evidence type="ECO:0000313" key="3">
    <source>
        <dbReference type="Proteomes" id="UP001234989"/>
    </source>
</evidence>
<name>A0AAF0UVC3_SOLVR</name>